<feature type="domain" description="AB hydrolase-1" evidence="1">
    <location>
        <begin position="23"/>
        <end position="273"/>
    </location>
</feature>
<dbReference type="Gene3D" id="3.40.50.1820">
    <property type="entry name" value="alpha/beta hydrolase"/>
    <property type="match status" value="1"/>
</dbReference>
<dbReference type="PANTHER" id="PTHR43798">
    <property type="entry name" value="MONOACYLGLYCEROL LIPASE"/>
    <property type="match status" value="1"/>
</dbReference>
<dbReference type="InterPro" id="IPR000073">
    <property type="entry name" value="AB_hydrolase_1"/>
</dbReference>
<dbReference type="Pfam" id="PF12697">
    <property type="entry name" value="Abhydrolase_6"/>
    <property type="match status" value="1"/>
</dbReference>
<dbReference type="EMBL" id="LFBV01000005">
    <property type="protein sequence ID" value="OKH93129.1"/>
    <property type="molecule type" value="Genomic_DNA"/>
</dbReference>
<dbReference type="Proteomes" id="UP000186455">
    <property type="component" value="Unassembled WGS sequence"/>
</dbReference>
<dbReference type="SUPFAM" id="SSF53474">
    <property type="entry name" value="alpha/beta-Hydrolases"/>
    <property type="match status" value="1"/>
</dbReference>
<accession>A0A1Q4V5U5</accession>
<keyword evidence="3" id="KW-1185">Reference proteome</keyword>
<evidence type="ECO:0000313" key="3">
    <source>
        <dbReference type="Proteomes" id="UP000186455"/>
    </source>
</evidence>
<dbReference type="PANTHER" id="PTHR43798:SF33">
    <property type="entry name" value="HYDROLASE, PUTATIVE (AFU_ORTHOLOGUE AFUA_2G14860)-RELATED"/>
    <property type="match status" value="1"/>
</dbReference>
<reference evidence="2 3" key="1">
    <citation type="submission" date="2015-06" db="EMBL/GenBank/DDBJ databases">
        <title>Cloning and characterization of the uncialamcin biosynthetic gene cluster.</title>
        <authorList>
            <person name="Yan X."/>
            <person name="Huang T."/>
            <person name="Ge H."/>
            <person name="Shen B."/>
        </authorList>
    </citation>
    <scope>NUCLEOTIDE SEQUENCE [LARGE SCALE GENOMIC DNA]</scope>
    <source>
        <strain evidence="2 3">DCA2648</strain>
    </source>
</reference>
<dbReference type="STRING" id="1048205.AB852_22015"/>
<comment type="caution">
    <text evidence="2">The sequence shown here is derived from an EMBL/GenBank/DDBJ whole genome shotgun (WGS) entry which is preliminary data.</text>
</comment>
<dbReference type="GO" id="GO:0016020">
    <property type="term" value="C:membrane"/>
    <property type="evidence" value="ECO:0007669"/>
    <property type="project" value="TreeGrafter"/>
</dbReference>
<keyword evidence="2" id="KW-0378">Hydrolase</keyword>
<dbReference type="RefSeq" id="WP_073791461.1">
    <property type="nucleotide sequence ID" value="NZ_LFBV01000005.1"/>
</dbReference>
<evidence type="ECO:0000259" key="1">
    <source>
        <dbReference type="Pfam" id="PF12697"/>
    </source>
</evidence>
<dbReference type="AlphaFoldDB" id="A0A1Q4V5U5"/>
<protein>
    <submittedName>
        <fullName evidence="2">Hydrolase</fullName>
    </submittedName>
</protein>
<proteinExistence type="predicted"/>
<organism evidence="2 3">
    <name type="scientific">Streptomyces uncialis</name>
    <dbReference type="NCBI Taxonomy" id="1048205"/>
    <lineage>
        <taxon>Bacteria</taxon>
        <taxon>Bacillati</taxon>
        <taxon>Actinomycetota</taxon>
        <taxon>Actinomycetes</taxon>
        <taxon>Kitasatosporales</taxon>
        <taxon>Streptomycetaceae</taxon>
        <taxon>Streptomyces</taxon>
    </lineage>
</organism>
<dbReference type="InterPro" id="IPR029058">
    <property type="entry name" value="AB_hydrolase_fold"/>
</dbReference>
<dbReference type="PRINTS" id="PR00111">
    <property type="entry name" value="ABHYDROLASE"/>
</dbReference>
<evidence type="ECO:0000313" key="2">
    <source>
        <dbReference type="EMBL" id="OKH93129.1"/>
    </source>
</evidence>
<dbReference type="GO" id="GO:0016787">
    <property type="term" value="F:hydrolase activity"/>
    <property type="evidence" value="ECO:0007669"/>
    <property type="project" value="UniProtKB-KW"/>
</dbReference>
<dbReference type="InterPro" id="IPR050266">
    <property type="entry name" value="AB_hydrolase_sf"/>
</dbReference>
<name>A0A1Q4V5U5_9ACTN</name>
<gene>
    <name evidence="2" type="ORF">AB852_22015</name>
</gene>
<sequence length="280" mass="29090">MAFVTVGGTAVHTVVDGSGPVCVLAAGLGMAWFDWDPVVELLAPHRTVVRFDRPGLGLSAPAPGPPDPAAEADRFGGVLDALGLTGPATVVGHSLAGFHAESFARRHPARVNALVLLDTSLEERPVPRRPSPVPDLAVRAGVTALCRAGVPYALGPALRRLTIRAGRLGGAPDPAPPELVRAVYRTSRTARAIAAEHLTYPEAALYLAALRRTHALPAGLPVTVLAAARATAGPDPWLTRQRALAKALAARFRVAAPAGHFLTLDRPADVADAIRAATAR</sequence>